<dbReference type="InterPro" id="IPR018004">
    <property type="entry name" value="KilA/APSES_HTH"/>
</dbReference>
<dbReference type="InterPro" id="IPR017880">
    <property type="entry name" value="KilA_N"/>
</dbReference>
<dbReference type="PROSITE" id="PS51301">
    <property type="entry name" value="KILA_N"/>
    <property type="match status" value="1"/>
</dbReference>
<dbReference type="EMBL" id="OQ865377">
    <property type="protein sequence ID" value="WHV01643.1"/>
    <property type="molecule type" value="Genomic_DNA"/>
</dbReference>
<sequence length="279" mass="32760">MLNMNNVTLHHIDKQFCSVSLYDLCIIILKDGDYINASKLCKYENKHFRDWKSLDTSKELIEYTEALLSDGSDSKFSAIINIKTDKKKVSGSYISMYLLPHLSLWLSPDIAAKTSVMVKRYKELSLMRNDNNISYGDLCATMRNFNSQYDENVIRIKNLYYERVMVINLELDEIKNKSKKLRNKYYREFNTCEMDSSTKEKYYREIISIKDKLLCTRKKLDDNASNISSELNRIKQRYLSDLYKINSYIVSGKDFPSIMDKMNEIIARNDAEDNDDVFV</sequence>
<gene>
    <name evidence="2" type="ORF">APAPVX9-197</name>
</gene>
<evidence type="ECO:0000259" key="1">
    <source>
        <dbReference type="PROSITE" id="PS51301"/>
    </source>
</evidence>
<accession>A0AAT9UPQ4</accession>
<evidence type="ECO:0000313" key="2">
    <source>
        <dbReference type="EMBL" id="WHV01643.1"/>
    </source>
</evidence>
<reference evidence="2" key="1">
    <citation type="submission" date="2023-04" db="EMBL/GenBank/DDBJ databases">
        <title>Genomic characterization of avipoxvirus isolates from Apapne (Himatione sanguinea).</title>
        <authorList>
            <person name="Butt S.L."/>
            <person name="Do Nascimento G.M."/>
        </authorList>
    </citation>
    <scope>NUCLEOTIDE SEQUENCE</scope>
    <source>
        <strain evidence="2">APAPVX9</strain>
    </source>
</reference>
<feature type="domain" description="KilA-N" evidence="1">
    <location>
        <begin position="15"/>
        <end position="121"/>
    </location>
</feature>
<dbReference type="Pfam" id="PF04383">
    <property type="entry name" value="KilA-N"/>
    <property type="match status" value="1"/>
</dbReference>
<organism evidence="2">
    <name type="scientific">Apapanepox virus</name>
    <dbReference type="NCBI Taxonomy" id="3049969"/>
    <lineage>
        <taxon>Viruses</taxon>
        <taxon>Varidnaviria</taxon>
        <taxon>Bamfordvirae</taxon>
        <taxon>Nucleocytoviricota</taxon>
        <taxon>Pokkesviricetes</taxon>
        <taxon>Chitovirales</taxon>
        <taxon>Poxviridae</taxon>
        <taxon>Chordopoxvirinae</taxon>
        <taxon>Avipoxvirus</taxon>
    </lineage>
</organism>
<name>A0AAT9UPQ4_9POXV</name>
<protein>
    <submittedName>
        <fullName evidence="2">KilA N domain protein</fullName>
    </submittedName>
</protein>
<proteinExistence type="predicted"/>